<dbReference type="InterPro" id="IPR050679">
    <property type="entry name" value="Bact_HTH_transcr_reg"/>
</dbReference>
<evidence type="ECO:0000259" key="4">
    <source>
        <dbReference type="PROSITE" id="PS50949"/>
    </source>
</evidence>
<reference evidence="5 6" key="1">
    <citation type="submission" date="2020-04" db="EMBL/GenBank/DDBJ databases">
        <title>FDA dAtabase for Regulatory Grade micrObial Sequences (FDA-ARGOS): Supporting development and validation of Infectious Disease Dx tests.</title>
        <authorList>
            <person name="Sciortino C."/>
            <person name="Tallon L."/>
            <person name="Sadzewicz L."/>
            <person name="Vavikolanu K."/>
            <person name="Mehta A."/>
            <person name="Aluvathingal J."/>
            <person name="Nadendla S."/>
            <person name="Nandy P."/>
            <person name="Geyer C."/>
            <person name="Yan Y."/>
            <person name="Sichtig H."/>
        </authorList>
    </citation>
    <scope>NUCLEOTIDE SEQUENCE [LARGE SCALE GENOMIC DNA]</scope>
    <source>
        <strain evidence="5 6">FDAARGOS_633</strain>
    </source>
</reference>
<evidence type="ECO:0000313" key="6">
    <source>
        <dbReference type="Proteomes" id="UP000500870"/>
    </source>
</evidence>
<protein>
    <submittedName>
        <fullName evidence="5">GntR family transcriptional regulator</fullName>
    </submittedName>
</protein>
<dbReference type="InterPro" id="IPR000524">
    <property type="entry name" value="Tscrpt_reg_HTH_GntR"/>
</dbReference>
<dbReference type="PANTHER" id="PTHR44846">
    <property type="entry name" value="MANNOSYL-D-GLYCERATE TRANSPORT/METABOLISM SYSTEM REPRESSOR MNGR-RELATED"/>
    <property type="match status" value="1"/>
</dbReference>
<feature type="domain" description="HTH gntR-type" evidence="4">
    <location>
        <begin position="16"/>
        <end position="84"/>
    </location>
</feature>
<dbReference type="InterPro" id="IPR036390">
    <property type="entry name" value="WH_DNA-bd_sf"/>
</dbReference>
<dbReference type="InterPro" id="IPR028978">
    <property type="entry name" value="Chorismate_lyase_/UTRA_dom_sf"/>
</dbReference>
<keyword evidence="2" id="KW-0238">DNA-binding</keyword>
<dbReference type="GO" id="GO:0045892">
    <property type="term" value="P:negative regulation of DNA-templated transcription"/>
    <property type="evidence" value="ECO:0007669"/>
    <property type="project" value="TreeGrafter"/>
</dbReference>
<dbReference type="PANTHER" id="PTHR44846:SF1">
    <property type="entry name" value="MANNOSYL-D-GLYCERATE TRANSPORT_METABOLISM SYSTEM REPRESSOR MNGR-RELATED"/>
    <property type="match status" value="1"/>
</dbReference>
<dbReference type="Gene3D" id="1.10.10.10">
    <property type="entry name" value="Winged helix-like DNA-binding domain superfamily/Winged helix DNA-binding domain"/>
    <property type="match status" value="1"/>
</dbReference>
<evidence type="ECO:0000256" key="1">
    <source>
        <dbReference type="ARBA" id="ARBA00023015"/>
    </source>
</evidence>
<keyword evidence="3" id="KW-0804">Transcription</keyword>
<dbReference type="PROSITE" id="PS50949">
    <property type="entry name" value="HTH_GNTR"/>
    <property type="match status" value="1"/>
</dbReference>
<dbReference type="SMART" id="SM00866">
    <property type="entry name" value="UTRA"/>
    <property type="match status" value="1"/>
</dbReference>
<dbReference type="InterPro" id="IPR011663">
    <property type="entry name" value="UTRA"/>
</dbReference>
<dbReference type="PRINTS" id="PR00035">
    <property type="entry name" value="HTHGNTR"/>
</dbReference>
<evidence type="ECO:0000313" key="5">
    <source>
        <dbReference type="EMBL" id="QIX21624.1"/>
    </source>
</evidence>
<dbReference type="SUPFAM" id="SSF64288">
    <property type="entry name" value="Chorismate lyase-like"/>
    <property type="match status" value="1"/>
</dbReference>
<dbReference type="GO" id="GO:0003677">
    <property type="term" value="F:DNA binding"/>
    <property type="evidence" value="ECO:0007669"/>
    <property type="project" value="UniProtKB-KW"/>
</dbReference>
<dbReference type="SMART" id="SM00345">
    <property type="entry name" value="HTH_GNTR"/>
    <property type="match status" value="1"/>
</dbReference>
<dbReference type="InterPro" id="IPR036388">
    <property type="entry name" value="WH-like_DNA-bd_sf"/>
</dbReference>
<dbReference type="Gene3D" id="3.40.1410.10">
    <property type="entry name" value="Chorismate lyase-like"/>
    <property type="match status" value="1"/>
</dbReference>
<dbReference type="Proteomes" id="UP000500870">
    <property type="component" value="Chromosome 1"/>
</dbReference>
<dbReference type="Pfam" id="PF00392">
    <property type="entry name" value="GntR"/>
    <property type="match status" value="1"/>
</dbReference>
<name>A0A6H0ZNN4_9HYPH</name>
<proteinExistence type="predicted"/>
<organism evidence="5 6">
    <name type="scientific">Agrobacterium pusense</name>
    <dbReference type="NCBI Taxonomy" id="648995"/>
    <lineage>
        <taxon>Bacteria</taxon>
        <taxon>Pseudomonadati</taxon>
        <taxon>Pseudomonadota</taxon>
        <taxon>Alphaproteobacteria</taxon>
        <taxon>Hyphomicrobiales</taxon>
        <taxon>Rhizobiaceae</taxon>
        <taxon>Rhizobium/Agrobacterium group</taxon>
        <taxon>Agrobacterium</taxon>
    </lineage>
</organism>
<gene>
    <name evidence="5" type="ORF">FOB41_10975</name>
</gene>
<keyword evidence="1" id="KW-0805">Transcription regulation</keyword>
<dbReference type="AlphaFoldDB" id="A0A6H0ZNN4"/>
<sequence>MNGAALNLEDLQSGGGPLYLKLRQTIEDAINGGRLKHGDALPPERDIAESACVSRVTVRKAVDDLVRDGLLVRRHGSGTFVVKPITRMQQPLTKLTSFTEDMRRRGMTASTRWLDRGLFHPTGDEMMALGLSQSAMVARLTRLRLANDQPIALEVTSLPGDILPDPQLVENSLYLELEKSGIRPVRAIQRISARNLTDEETLLLGVPPGSAALSVQRMAYLESGRLMEISRALYRSDAYDLVAELTMGPSDHQ</sequence>
<evidence type="ECO:0000256" key="3">
    <source>
        <dbReference type="ARBA" id="ARBA00023163"/>
    </source>
</evidence>
<dbReference type="Pfam" id="PF07702">
    <property type="entry name" value="UTRA"/>
    <property type="match status" value="1"/>
</dbReference>
<dbReference type="GO" id="GO:0003700">
    <property type="term" value="F:DNA-binding transcription factor activity"/>
    <property type="evidence" value="ECO:0007669"/>
    <property type="project" value="InterPro"/>
</dbReference>
<dbReference type="EMBL" id="CP050898">
    <property type="protein sequence ID" value="QIX21624.1"/>
    <property type="molecule type" value="Genomic_DNA"/>
</dbReference>
<evidence type="ECO:0000256" key="2">
    <source>
        <dbReference type="ARBA" id="ARBA00023125"/>
    </source>
</evidence>
<dbReference type="CDD" id="cd07377">
    <property type="entry name" value="WHTH_GntR"/>
    <property type="match status" value="1"/>
</dbReference>
<dbReference type="RefSeq" id="WP_037090248.1">
    <property type="nucleotide sequence ID" value="NZ_CP050898.1"/>
</dbReference>
<dbReference type="SUPFAM" id="SSF46785">
    <property type="entry name" value="Winged helix' DNA-binding domain"/>
    <property type="match status" value="1"/>
</dbReference>
<accession>A0A6H0ZNN4</accession>